<dbReference type="STRING" id="269799.Gmet_2020"/>
<protein>
    <submittedName>
        <fullName evidence="3">Acyl-CoA synthetase, AMP-forming</fullName>
    </submittedName>
</protein>
<feature type="domain" description="AMP-dependent synthetase/ligase" evidence="1">
    <location>
        <begin position="12"/>
        <end position="371"/>
    </location>
</feature>
<dbReference type="InterPro" id="IPR042099">
    <property type="entry name" value="ANL_N_sf"/>
</dbReference>
<dbReference type="InterPro" id="IPR025110">
    <property type="entry name" value="AMP-bd_C"/>
</dbReference>
<dbReference type="HOGENOM" id="CLU_000022_59_0_7"/>
<dbReference type="Pfam" id="PF00501">
    <property type="entry name" value="AMP-binding"/>
    <property type="match status" value="1"/>
</dbReference>
<reference evidence="3 4" key="1">
    <citation type="submission" date="2005-10" db="EMBL/GenBank/DDBJ databases">
        <title>Complete sequence of Geobacter metallireducens GS-15.</title>
        <authorList>
            <consortium name="US DOE Joint Genome Institute"/>
            <person name="Copeland A."/>
            <person name="Lucas S."/>
            <person name="Lapidus A."/>
            <person name="Barry K."/>
            <person name="Detter J.C."/>
            <person name="Glavina T."/>
            <person name="Hammon N."/>
            <person name="Israni S."/>
            <person name="Pitluck S."/>
            <person name="Di Bartolo G."/>
            <person name="Chain P."/>
            <person name="Schmutz J."/>
            <person name="Larimer F."/>
            <person name="Land M."/>
            <person name="Kyrpides N."/>
            <person name="Ivanova N."/>
            <person name="Richardson P."/>
        </authorList>
    </citation>
    <scope>NUCLEOTIDE SEQUENCE [LARGE SCALE GENOMIC DNA]</scope>
    <source>
        <strain evidence="4">ATCC 53774 / DSM 7210 / GS-15</strain>
    </source>
</reference>
<dbReference type="InterPro" id="IPR017529">
    <property type="entry name" value="AcylCoA_ligase_PEP_1"/>
</dbReference>
<dbReference type="Gene3D" id="3.30.300.30">
    <property type="match status" value="1"/>
</dbReference>
<organism evidence="3 4">
    <name type="scientific">Geobacter metallireducens (strain ATCC 53774 / DSM 7210 / GS-15)</name>
    <dbReference type="NCBI Taxonomy" id="269799"/>
    <lineage>
        <taxon>Bacteria</taxon>
        <taxon>Pseudomonadati</taxon>
        <taxon>Thermodesulfobacteriota</taxon>
        <taxon>Desulfuromonadia</taxon>
        <taxon>Geobacterales</taxon>
        <taxon>Geobacteraceae</taxon>
        <taxon>Geobacter</taxon>
    </lineage>
</organism>
<dbReference type="PROSITE" id="PS00455">
    <property type="entry name" value="AMP_BINDING"/>
    <property type="match status" value="1"/>
</dbReference>
<proteinExistence type="predicted"/>
<name>Q39U25_GEOMG</name>
<dbReference type="Proteomes" id="UP000007073">
    <property type="component" value="Chromosome"/>
</dbReference>
<dbReference type="Pfam" id="PF13193">
    <property type="entry name" value="AMP-binding_C"/>
    <property type="match status" value="1"/>
</dbReference>
<dbReference type="PANTHER" id="PTHR43767">
    <property type="entry name" value="LONG-CHAIN-FATTY-ACID--COA LIGASE"/>
    <property type="match status" value="1"/>
</dbReference>
<evidence type="ECO:0000259" key="2">
    <source>
        <dbReference type="Pfam" id="PF13193"/>
    </source>
</evidence>
<dbReference type="InterPro" id="IPR045851">
    <property type="entry name" value="AMP-bd_C_sf"/>
</dbReference>
<accession>Q39U25</accession>
<dbReference type="EMBL" id="CP000148">
    <property type="protein sequence ID" value="ABB32249.1"/>
    <property type="molecule type" value="Genomic_DNA"/>
</dbReference>
<gene>
    <name evidence="3" type="ordered locus">Gmet_2020</name>
</gene>
<dbReference type="eggNOG" id="COG0318">
    <property type="taxonomic scope" value="Bacteria"/>
</dbReference>
<dbReference type="RefSeq" id="WP_004512930.1">
    <property type="nucleotide sequence ID" value="NC_007517.1"/>
</dbReference>
<keyword evidence="4" id="KW-1185">Reference proteome</keyword>
<dbReference type="Gene3D" id="3.40.50.12780">
    <property type="entry name" value="N-terminal domain of ligase-like"/>
    <property type="match status" value="1"/>
</dbReference>
<dbReference type="NCBIfam" id="TIGR03098">
    <property type="entry name" value="ligase_PEP_1"/>
    <property type="match status" value="1"/>
</dbReference>
<evidence type="ECO:0000259" key="1">
    <source>
        <dbReference type="Pfam" id="PF00501"/>
    </source>
</evidence>
<dbReference type="GO" id="GO:0016877">
    <property type="term" value="F:ligase activity, forming carbon-sulfur bonds"/>
    <property type="evidence" value="ECO:0007669"/>
    <property type="project" value="UniProtKB-ARBA"/>
</dbReference>
<dbReference type="SUPFAM" id="SSF56801">
    <property type="entry name" value="Acetyl-CoA synthetase-like"/>
    <property type="match status" value="1"/>
</dbReference>
<dbReference type="AlphaFoldDB" id="Q39U25"/>
<evidence type="ECO:0000313" key="4">
    <source>
        <dbReference type="Proteomes" id="UP000007073"/>
    </source>
</evidence>
<reference evidence="3 4" key="2">
    <citation type="journal article" date="2009" name="BMC Microbiol.">
        <title>The genome sequence of Geobacter metallireducens: features of metabolism, physiology and regulation common and dissimilar to Geobacter sulfurreducens.</title>
        <authorList>
            <person name="Aklujkar M."/>
            <person name="Krushkal J."/>
            <person name="DiBartolo G."/>
            <person name="Lapidus A."/>
            <person name="Land M.L."/>
            <person name="Lovley D.R."/>
        </authorList>
    </citation>
    <scope>NUCLEOTIDE SEQUENCE [LARGE SCALE GENOMIC DNA]</scope>
    <source>
        <strain evidence="4">ATCC 53774 / DSM 7210 / GS-15</strain>
    </source>
</reference>
<dbReference type="PANTHER" id="PTHR43767:SF10">
    <property type="entry name" value="SURFACTIN SYNTHASE SUBUNIT 1"/>
    <property type="match status" value="1"/>
</dbReference>
<feature type="domain" description="AMP-binding enzyme C-terminal" evidence="2">
    <location>
        <begin position="433"/>
        <end position="507"/>
    </location>
</feature>
<evidence type="ECO:0000313" key="3">
    <source>
        <dbReference type="EMBL" id="ABB32249.1"/>
    </source>
</evidence>
<sequence>MSLRPYLLGHLLEDTAARLPDKVAVKHHDRTITYAQLHEEALKMKGLIRGLGIKRGERVGIYLDKSIEQLTAMFGATLAGAVFVFINPILKKEQIEYIVNDCQIQLMITTSELFRKNHLAAPGKLIHVDEPEHDREGHPCWPKLKATLPADYTPVPGFSPDIACLIYTSGSTGMPKGVVVPHSTVVDGAEIVSTYLEITEKDRIISVLPFNFDYGLNQATTAVLHGATLVLHQFVMVKDLLDLLVKEEITGFAGMPPIWAKLFNDKIKLTYNSDFPHLRYLTNSGGKVPRIMVSRIREFFSNSRLFLMYGLTEAFRSTFLPPEELDRRPDSIGKGIPNVEILVVNAKGEECAPGEEGELVHRGALITHGYWNDPEKTKVIFRKNPRFHDQPHLHETVVYSGDIVKKDEDGFLYYVSRRDEMIKTSGYRVSPTEVEEVLIGLPGVSNVVVFGKEVESGDQIIVAVMETDHEEEHKKELLKECRKRLPTYMVPQEIHFEKAFRKTANGKIDRSGIKKEWLAAGKN</sequence>
<dbReference type="InterPro" id="IPR020845">
    <property type="entry name" value="AMP-binding_CS"/>
</dbReference>
<dbReference type="InterPro" id="IPR000873">
    <property type="entry name" value="AMP-dep_synth/lig_dom"/>
</dbReference>
<dbReference type="InterPro" id="IPR050237">
    <property type="entry name" value="ATP-dep_AMP-bd_enzyme"/>
</dbReference>
<dbReference type="KEGG" id="gme:Gmet_2020"/>